<feature type="compositionally biased region" description="Pro residues" evidence="1">
    <location>
        <begin position="185"/>
        <end position="196"/>
    </location>
</feature>
<dbReference type="EMBL" id="GEEE01022991">
    <property type="protein sequence ID" value="JAP40234.1"/>
    <property type="molecule type" value="Transcribed_RNA"/>
</dbReference>
<evidence type="ECO:0000313" key="2">
    <source>
        <dbReference type="EMBL" id="JAP40234.1"/>
    </source>
</evidence>
<accession>A0A0X3NJS5</accession>
<feature type="region of interest" description="Disordered" evidence="1">
    <location>
        <begin position="165"/>
        <end position="204"/>
    </location>
</feature>
<gene>
    <name evidence="2" type="ORF">TR154457</name>
</gene>
<protein>
    <submittedName>
        <fullName evidence="2">Uncharacterized protein</fullName>
    </submittedName>
</protein>
<proteinExistence type="predicted"/>
<dbReference type="AlphaFoldDB" id="A0A0X3NJS5"/>
<organism evidence="2">
    <name type="scientific">Schistocephalus solidus</name>
    <name type="common">Tapeworm</name>
    <dbReference type="NCBI Taxonomy" id="70667"/>
    <lineage>
        <taxon>Eukaryota</taxon>
        <taxon>Metazoa</taxon>
        <taxon>Spiralia</taxon>
        <taxon>Lophotrochozoa</taxon>
        <taxon>Platyhelminthes</taxon>
        <taxon>Cestoda</taxon>
        <taxon>Eucestoda</taxon>
        <taxon>Diphyllobothriidea</taxon>
        <taxon>Diphyllobothriidae</taxon>
        <taxon>Schistocephalus</taxon>
    </lineage>
</organism>
<evidence type="ECO:0000256" key="1">
    <source>
        <dbReference type="SAM" id="MobiDB-lite"/>
    </source>
</evidence>
<name>A0A0X3NJS5_SCHSO</name>
<reference evidence="2" key="1">
    <citation type="submission" date="2016-01" db="EMBL/GenBank/DDBJ databases">
        <title>Reference transcriptome for the parasite Schistocephalus solidus: insights into the molecular evolution of parasitism.</title>
        <authorList>
            <person name="Hebert F.O."/>
            <person name="Grambauer S."/>
            <person name="Barber I."/>
            <person name="Landry C.R."/>
            <person name="Aubin-Horth N."/>
        </authorList>
    </citation>
    <scope>NUCLEOTIDE SEQUENCE</scope>
</reference>
<feature type="region of interest" description="Disordered" evidence="1">
    <location>
        <begin position="281"/>
        <end position="306"/>
    </location>
</feature>
<sequence length="332" mass="35521">MGTSSNLHLITASTSPPWYRFCRPAAPFPSASLVNSQSTAVESDPSWPMNGQGFSVASPSSTPCTNIGQEQANWLASLPLPPLPASSIPALLYDSLDEEEAELLEAQVLPPPPFRSCSPLLPAPTNSSSRPLTSVSNILHSPVIFGERLPKWSVLNCHDNNPHLPENLPRTASHDHPINLDAHLPSPPSFVSPLPPSHSGRDSLDENIPLRAVHLTSRASPTTPPVSAFARNPNPVGAMLEGICFTPVAVSGLTRPTVLKREPPDGAEQDMNSCFSEYEASHESPVFPNSSITKRSAGRPDSSDYSCKKSKATILVPSENSAFLPVHSSRIT</sequence>